<evidence type="ECO:0000256" key="4">
    <source>
        <dbReference type="ARBA" id="ARBA00023136"/>
    </source>
</evidence>
<evidence type="ECO:0000313" key="6">
    <source>
        <dbReference type="Proteomes" id="UP000596739"/>
    </source>
</evidence>
<name>A0ABS1EWR2_9CLOT</name>
<gene>
    <name evidence="5" type="ORF">JHL18_24270</name>
</gene>
<dbReference type="Pfam" id="PF05719">
    <property type="entry name" value="GPP34"/>
    <property type="match status" value="1"/>
</dbReference>
<sequence length="232" mass="26686">MKVKHLELSIAEEFAVLSLLGKDLAKSKKVKIGNSKIYSIAAIFIELFLEDKVILNENKQVVIKDSNPTGIEYKDTMLQILSSKKVIDFKSWMQYFYSHSKIRNSIYDSIIKSIEEKKDIQSLSDTSAMGKAKKQYVDIYNTGDLIIQRIRAELLEEGAIDEKTMYLSLILDSNKLLMSYFSEYEYKAIKNKMNQLYENKATEKFKIIKKSISDIEVFSFVTLVVDILTGLV</sequence>
<dbReference type="InterPro" id="IPR038261">
    <property type="entry name" value="GPP34-like_sf"/>
</dbReference>
<proteinExistence type="predicted"/>
<keyword evidence="2" id="KW-0333">Golgi apparatus</keyword>
<reference evidence="6" key="1">
    <citation type="submission" date="2021-01" db="EMBL/GenBank/DDBJ databases">
        <title>Genome public.</title>
        <authorList>
            <person name="Liu C."/>
            <person name="Sun Q."/>
        </authorList>
    </citation>
    <scope>NUCLEOTIDE SEQUENCE [LARGE SCALE GENOMIC DNA]</scope>
    <source>
        <strain evidence="6">YIM B02505</strain>
    </source>
</reference>
<dbReference type="Gene3D" id="1.10.3630.10">
    <property type="entry name" value="yeast vps74-n-term truncation variant domain like"/>
    <property type="match status" value="1"/>
</dbReference>
<keyword evidence="4" id="KW-0472">Membrane</keyword>
<dbReference type="InterPro" id="IPR008628">
    <property type="entry name" value="GPP34-like"/>
</dbReference>
<dbReference type="Proteomes" id="UP000596739">
    <property type="component" value="Unassembled WGS sequence"/>
</dbReference>
<dbReference type="RefSeq" id="WP_200274151.1">
    <property type="nucleotide sequence ID" value="NZ_JAENHN010000066.1"/>
</dbReference>
<evidence type="ECO:0000313" key="5">
    <source>
        <dbReference type="EMBL" id="MBK1813738.1"/>
    </source>
</evidence>
<evidence type="ECO:0000256" key="2">
    <source>
        <dbReference type="ARBA" id="ARBA00023034"/>
    </source>
</evidence>
<protein>
    <submittedName>
        <fullName evidence="5">GPP34 family phosphoprotein</fullName>
    </submittedName>
</protein>
<organism evidence="5 6">
    <name type="scientific">Clostridium yunnanense</name>
    <dbReference type="NCBI Taxonomy" id="2800325"/>
    <lineage>
        <taxon>Bacteria</taxon>
        <taxon>Bacillati</taxon>
        <taxon>Bacillota</taxon>
        <taxon>Clostridia</taxon>
        <taxon>Eubacteriales</taxon>
        <taxon>Clostridiaceae</taxon>
        <taxon>Clostridium</taxon>
    </lineage>
</organism>
<evidence type="ECO:0000256" key="1">
    <source>
        <dbReference type="ARBA" id="ARBA00004255"/>
    </source>
</evidence>
<evidence type="ECO:0000256" key="3">
    <source>
        <dbReference type="ARBA" id="ARBA00023121"/>
    </source>
</evidence>
<keyword evidence="3" id="KW-0446">Lipid-binding</keyword>
<dbReference type="EMBL" id="JAENHN010000066">
    <property type="protein sequence ID" value="MBK1813738.1"/>
    <property type="molecule type" value="Genomic_DNA"/>
</dbReference>
<accession>A0ABS1EWR2</accession>
<comment type="subcellular location">
    <subcellularLocation>
        <location evidence="1">Golgi apparatus membrane</location>
        <topology evidence="1">Peripheral membrane protein</topology>
        <orientation evidence="1">Cytoplasmic side</orientation>
    </subcellularLocation>
</comment>
<keyword evidence="6" id="KW-1185">Reference proteome</keyword>
<comment type="caution">
    <text evidence="5">The sequence shown here is derived from an EMBL/GenBank/DDBJ whole genome shotgun (WGS) entry which is preliminary data.</text>
</comment>